<protein>
    <submittedName>
        <fullName evidence="1">Uncharacterized protein</fullName>
    </submittedName>
</protein>
<organism evidence="1 2">
    <name type="scientific">Ruthenibacterium lactatiformans</name>
    <dbReference type="NCBI Taxonomy" id="1550024"/>
    <lineage>
        <taxon>Bacteria</taxon>
        <taxon>Bacillati</taxon>
        <taxon>Bacillota</taxon>
        <taxon>Clostridia</taxon>
        <taxon>Eubacteriales</taxon>
        <taxon>Oscillospiraceae</taxon>
        <taxon>Ruthenibacterium</taxon>
    </lineage>
</organism>
<keyword evidence="2" id="KW-1185">Reference proteome</keyword>
<evidence type="ECO:0000313" key="2">
    <source>
        <dbReference type="Proteomes" id="UP000032483"/>
    </source>
</evidence>
<dbReference type="Proteomes" id="UP000032483">
    <property type="component" value="Unassembled WGS sequence"/>
</dbReference>
<dbReference type="AlphaFoldDB" id="A0A0D8IVU8"/>
<name>A0A0D8IVU8_9FIRM</name>
<proteinExistence type="predicted"/>
<gene>
    <name evidence="1" type="ORF">TQ39_16860</name>
</gene>
<dbReference type="RefSeq" id="WP_050006387.1">
    <property type="nucleotide sequence ID" value="NZ_DAWBJP010000084.1"/>
</dbReference>
<comment type="caution">
    <text evidence="1">The sequence shown here is derived from an EMBL/GenBank/DDBJ whole genome shotgun (WGS) entry which is preliminary data.</text>
</comment>
<dbReference type="EMBL" id="JXXK01000035">
    <property type="protein sequence ID" value="KJF38619.1"/>
    <property type="molecule type" value="Genomic_DNA"/>
</dbReference>
<dbReference type="InterPro" id="IPR053842">
    <property type="entry name" value="NikA-like"/>
</dbReference>
<sequence>MTKRPIKITVRLSQTEAVRFDALASECGSKKEPLIRNLIMGVEIKPRPTEEQLRLVREISGIANNINQITRLANTVKSVSPAQVEELQRLCSEALSLVRESL</sequence>
<accession>A0A0D8IVU8</accession>
<reference evidence="1" key="1">
    <citation type="submission" date="2015-02" db="EMBL/GenBank/DDBJ databases">
        <title>A novel member of the family Ruminococcaceae isolated from human feces.</title>
        <authorList>
            <person name="Shkoporov A.N."/>
            <person name="Chaplin A.V."/>
            <person name="Motuzova O.V."/>
            <person name="Kafarskaia L.I."/>
            <person name="Khokhlova E.V."/>
            <person name="Efimov B.A."/>
        </authorList>
    </citation>
    <scope>NUCLEOTIDE SEQUENCE [LARGE SCALE GENOMIC DNA]</scope>
    <source>
        <strain evidence="1">585-1</strain>
    </source>
</reference>
<evidence type="ECO:0000313" key="1">
    <source>
        <dbReference type="EMBL" id="KJF38619.1"/>
    </source>
</evidence>
<dbReference type="GeneID" id="42858214"/>
<dbReference type="Pfam" id="PF21983">
    <property type="entry name" value="NikA-like"/>
    <property type="match status" value="1"/>
</dbReference>